<dbReference type="PROSITE" id="PS51774">
    <property type="entry name" value="NAB"/>
    <property type="match status" value="1"/>
</dbReference>
<feature type="compositionally biased region" description="Basic and acidic residues" evidence="4">
    <location>
        <begin position="1641"/>
        <end position="1650"/>
    </location>
</feature>
<keyword evidence="7" id="KW-1185">Reference proteome</keyword>
<accession>A0A835CGH9</accession>
<feature type="region of interest" description="Disordered" evidence="4">
    <location>
        <begin position="1592"/>
        <end position="1611"/>
    </location>
</feature>
<evidence type="ECO:0000256" key="4">
    <source>
        <dbReference type="SAM" id="MobiDB-lite"/>
    </source>
</evidence>
<dbReference type="EMBL" id="JAAIUW010000003">
    <property type="protein sequence ID" value="KAF7837947.1"/>
    <property type="molecule type" value="Genomic_DNA"/>
</dbReference>
<evidence type="ECO:0000256" key="2">
    <source>
        <dbReference type="ARBA" id="ARBA00038006"/>
    </source>
</evidence>
<feature type="region of interest" description="Disordered" evidence="4">
    <location>
        <begin position="1641"/>
        <end position="1667"/>
    </location>
</feature>
<organism evidence="6 7">
    <name type="scientific">Senna tora</name>
    <dbReference type="NCBI Taxonomy" id="362788"/>
    <lineage>
        <taxon>Eukaryota</taxon>
        <taxon>Viridiplantae</taxon>
        <taxon>Streptophyta</taxon>
        <taxon>Embryophyta</taxon>
        <taxon>Tracheophyta</taxon>
        <taxon>Spermatophyta</taxon>
        <taxon>Magnoliopsida</taxon>
        <taxon>eudicotyledons</taxon>
        <taxon>Gunneridae</taxon>
        <taxon>Pentapetalae</taxon>
        <taxon>rosids</taxon>
        <taxon>fabids</taxon>
        <taxon>Fabales</taxon>
        <taxon>Fabaceae</taxon>
        <taxon>Caesalpinioideae</taxon>
        <taxon>Cassia clade</taxon>
        <taxon>Senna</taxon>
    </lineage>
</organism>
<reference evidence="6" key="1">
    <citation type="submission" date="2020-09" db="EMBL/GenBank/DDBJ databases">
        <title>Genome-Enabled Discovery of Anthraquinone Biosynthesis in Senna tora.</title>
        <authorList>
            <person name="Kang S.-H."/>
            <person name="Pandey R.P."/>
            <person name="Lee C.-M."/>
            <person name="Sim J.-S."/>
            <person name="Jeong J.-T."/>
            <person name="Choi B.-S."/>
            <person name="Jung M."/>
            <person name="Ginzburg D."/>
            <person name="Zhao K."/>
            <person name="Won S.Y."/>
            <person name="Oh T.-J."/>
            <person name="Yu Y."/>
            <person name="Kim N.-H."/>
            <person name="Lee O.R."/>
            <person name="Lee T.-H."/>
            <person name="Bashyal P."/>
            <person name="Kim T.-S."/>
            <person name="Lee W.-H."/>
            <person name="Kawkins C."/>
            <person name="Kim C.-K."/>
            <person name="Kim J.S."/>
            <person name="Ahn B.O."/>
            <person name="Rhee S.Y."/>
            <person name="Sohng J.K."/>
        </authorList>
    </citation>
    <scope>NUCLEOTIDE SEQUENCE</scope>
    <source>
        <tissue evidence="6">Leaf</tissue>
    </source>
</reference>
<feature type="coiled-coil region" evidence="3">
    <location>
        <begin position="932"/>
        <end position="966"/>
    </location>
</feature>
<gene>
    <name evidence="6" type="ORF">G2W53_006429</name>
</gene>
<proteinExistence type="inferred from homology"/>
<dbReference type="OrthoDB" id="10255522at2759"/>
<dbReference type="InterPro" id="IPR051861">
    <property type="entry name" value="NET_actin-binding_domain"/>
</dbReference>
<dbReference type="Proteomes" id="UP000634136">
    <property type="component" value="Unassembled WGS sequence"/>
</dbReference>
<evidence type="ECO:0000259" key="5">
    <source>
        <dbReference type="PROSITE" id="PS51774"/>
    </source>
</evidence>
<protein>
    <submittedName>
        <fullName evidence="6">Protein NETWORKED 1A</fullName>
    </submittedName>
</protein>
<evidence type="ECO:0000313" key="6">
    <source>
        <dbReference type="EMBL" id="KAF7837947.1"/>
    </source>
</evidence>
<dbReference type="SUPFAM" id="SSF57997">
    <property type="entry name" value="Tropomyosin"/>
    <property type="match status" value="1"/>
</dbReference>
<dbReference type="GO" id="GO:0051015">
    <property type="term" value="F:actin filament binding"/>
    <property type="evidence" value="ECO:0007669"/>
    <property type="project" value="TreeGrafter"/>
</dbReference>
<dbReference type="PANTHER" id="PTHR32258:SF6">
    <property type="entry name" value="PROTEIN NETWORKED 1A"/>
    <property type="match status" value="1"/>
</dbReference>
<dbReference type="PANTHER" id="PTHR32258">
    <property type="entry name" value="PROTEIN NETWORKED 4A"/>
    <property type="match status" value="1"/>
</dbReference>
<feature type="coiled-coil region" evidence="3">
    <location>
        <begin position="815"/>
        <end position="863"/>
    </location>
</feature>
<feature type="coiled-coil region" evidence="3">
    <location>
        <begin position="713"/>
        <end position="740"/>
    </location>
</feature>
<feature type="compositionally biased region" description="Basic and acidic residues" evidence="4">
    <location>
        <begin position="129"/>
        <end position="141"/>
    </location>
</feature>
<feature type="compositionally biased region" description="Basic and acidic residues" evidence="4">
    <location>
        <begin position="1486"/>
        <end position="1499"/>
    </location>
</feature>
<sequence length="1742" mass="200986">MATLLHSESRRLYSWWWDSHISPKNSKWLQENLTDMDAKVKAMIKLIEEDADSFARRAEMYYKKRPELMKLVEEFYRAYRALAERYDHATVELRHAHKTMAEAFPNQAQYMLGDDSPAGSKKQNVKTQTHSDSEHAGKAESEVQKLKKALATIQSDKAGILLQYQRSLEKLSEMERELNTAQKDAGSLDERASKAEIEITILKEALAELKAERDAGLVQYNQCLQRIASLETMLSVAQQDAEGLDERAAKAETEAKNLRLELSRMEAEKDAGLLQYKQCLEKISVLETNILHAEENSRMLNEQIEIAEVEVKSLRKQLAELSQEKEALAFLYKQCMETIAKLESKVLHAQENSERLSREVEMGAEKLKSAENHRDMLERSNLSLQQEADDLVQKIAIKDQKLLEKHNELERLQTLVQEEHSRFLQIEATLQTLQKLYFQSQEEQKSLSSELNYGLQLLKELELSKEGFKEEMQLIVAENRTLHELNFSSTRSLNNQQMEISKLKEIKEKLEREFAVKCEESNALQQEIYEIKEEMQRLNSRYQDILEQLETVGLNPECFVASVKDLQNENAKLKEVCKMEQDEKEALYEKSKEMDKLSQEHDHMESSLSKLNDELDGLRGAVKKFQESCQVLQEEKSILVAEKSTLLSQLQIITESMQKLLQKNILLEKSLSDANIELEGLKAKSSSLEEFCKLLNNDKSNLLNERSILVSQLEGVEARLGNLERRFTTLEERYSVMEKDKESTVSQVEELRASLLVEKDEHASHKHSSEARMANLENLVHLLQEERRLGKIEFEEELDKAVNAQVEMFILQKCMEDLEQKNLALLSECQKHVEASKFSDKVISELESENLEQQMELEFLLHEIRKFRMGIHQVYGALQIDSVGGNNKGMKQEEMHIPRILDKIESWKGSIVKSQEEKQQLLVENSILLTLLRQLQSEGAELDSKKKTMEQEFRIMKEQHEMLQKDKLELLEMNRQLRFEVIKGEEMENMLKSNLETLHFELLDLQGTNLILQEENSEVLEERSSLVRSVLDLKDAMSNSESEHSVILHEALALSNLSLVYESFATEKLMEKEALGEQLSILQHKNSDLNQKVGVLEEKFVMKEAENEYLNGSIEKMDKELQEAKNVNDHLCHQIEKAEELLKKKEAEILEMEQRLKAEETLNVELSKNVEELKMECQESKLKKENLEKQVLEISEDFLNQKKEIEQLNVANESFLSEIGSLRQEIEQQRRREESLNSELLEKTNESELWEAEAATFYFDLQISSISEALFENKVNELSGVCVRLEDESTAKSLEIGHMRERVCLLESEVRELKGQLSAYIPVITSLKEDFASLEYTALHRTKKTYIESNRKQKDEVAETCLEEHNCQSSKENEKTLIPLPDGVSDLLNMQPRIRAVEKLMEEEIERRVKVKSLTTMSCVEVEDITQVAEDSNSKAASYPENDIGKPEMDEITGDLRSQKPKYENGSLMKDIPLDQVSDSPASRNCKRENGSRSRGTDDHILELWETAEEGGCNNSMVTEAKRQDDVPTEDVITCHQSKSSGRYQNSSSELDVEKELGVDKLELSKSTRDKNQDGRRRKKLSILKMSVQDLKKKMETKKKSKKSNKVVESEKVRRQIEEVDEAVVQLVNLNDQLTKDIEEGSSTLERETSVELENGAHMHRKRVTEQARRSSEQIGRLQFEVQNIQYVLLKLADEKTKEGKSRFTKQTGVLLRDFIYSGKKISKKRRKMCFCGCSRPSTKED</sequence>
<dbReference type="Pfam" id="PF07765">
    <property type="entry name" value="KIP1"/>
    <property type="match status" value="1"/>
</dbReference>
<feature type="coiled-coil region" evidence="3">
    <location>
        <begin position="458"/>
        <end position="684"/>
    </location>
</feature>
<comment type="similarity">
    <text evidence="2">Belongs to the NET family.</text>
</comment>
<feature type="coiled-coil region" evidence="3">
    <location>
        <begin position="1072"/>
        <end position="1246"/>
    </location>
</feature>
<evidence type="ECO:0000256" key="1">
    <source>
        <dbReference type="ARBA" id="ARBA00023054"/>
    </source>
</evidence>
<keyword evidence="1 3" id="KW-0175">Coiled coil</keyword>
<feature type="region of interest" description="Disordered" evidence="4">
    <location>
        <begin position="1430"/>
        <end position="1499"/>
    </location>
</feature>
<feature type="compositionally biased region" description="Basic residues" evidence="4">
    <location>
        <begin position="1595"/>
        <end position="1605"/>
    </location>
</feature>
<comment type="caution">
    <text evidence="6">The sequence shown here is derived from an EMBL/GenBank/DDBJ whole genome shotgun (WGS) entry which is preliminary data.</text>
</comment>
<feature type="domain" description="NAB" evidence="5">
    <location>
        <begin position="13"/>
        <end position="93"/>
    </location>
</feature>
<name>A0A835CGH9_9FABA</name>
<evidence type="ECO:0000313" key="7">
    <source>
        <dbReference type="Proteomes" id="UP000634136"/>
    </source>
</evidence>
<evidence type="ECO:0000256" key="3">
    <source>
        <dbReference type="SAM" id="Coils"/>
    </source>
</evidence>
<dbReference type="GO" id="GO:0005886">
    <property type="term" value="C:plasma membrane"/>
    <property type="evidence" value="ECO:0007669"/>
    <property type="project" value="TreeGrafter"/>
</dbReference>
<feature type="region of interest" description="Disordered" evidence="4">
    <location>
        <begin position="110"/>
        <end position="141"/>
    </location>
</feature>
<dbReference type="InterPro" id="IPR011684">
    <property type="entry name" value="NAB"/>
</dbReference>